<dbReference type="PANTHER" id="PTHR11647">
    <property type="entry name" value="HYDRANTOINASE/DIHYDROPYRIMIDINASE FAMILY MEMBER"/>
    <property type="match status" value="1"/>
</dbReference>
<feature type="compositionally biased region" description="Basic residues" evidence="1">
    <location>
        <begin position="489"/>
        <end position="519"/>
    </location>
</feature>
<dbReference type="InterPro" id="IPR050378">
    <property type="entry name" value="Metallo-dep_Hydrolases_sf"/>
</dbReference>
<dbReference type="InterPro" id="IPR042188">
    <property type="entry name" value="MmgE/PrpD_sf_2"/>
</dbReference>
<keyword evidence="4" id="KW-1185">Reference proteome</keyword>
<feature type="compositionally biased region" description="Low complexity" evidence="1">
    <location>
        <begin position="406"/>
        <end position="422"/>
    </location>
</feature>
<dbReference type="InterPro" id="IPR036148">
    <property type="entry name" value="MmgE/PrpD_sf"/>
</dbReference>
<dbReference type="Gene3D" id="3.20.20.140">
    <property type="entry name" value="Metal-dependent hydrolases"/>
    <property type="match status" value="1"/>
</dbReference>
<feature type="domain" description="MmgE/PrpD C-terminal" evidence="2">
    <location>
        <begin position="4"/>
        <end position="160"/>
    </location>
</feature>
<evidence type="ECO:0000256" key="1">
    <source>
        <dbReference type="SAM" id="MobiDB-lite"/>
    </source>
</evidence>
<dbReference type="Proteomes" id="UP001330827">
    <property type="component" value="Chromosome"/>
</dbReference>
<name>A0ABZ1GEW2_9ACTN</name>
<gene>
    <name evidence="3" type="ORF">OIE64_02150</name>
</gene>
<dbReference type="SUPFAM" id="SSF103378">
    <property type="entry name" value="2-methylcitrate dehydratase PrpD"/>
    <property type="match status" value="1"/>
</dbReference>
<dbReference type="PANTHER" id="PTHR11647:SF1">
    <property type="entry name" value="COLLAPSIN RESPONSE MEDIATOR PROTEIN"/>
    <property type="match status" value="1"/>
</dbReference>
<feature type="compositionally biased region" description="Basic residues" evidence="1">
    <location>
        <begin position="428"/>
        <end position="440"/>
    </location>
</feature>
<dbReference type="SUPFAM" id="SSF51338">
    <property type="entry name" value="Composite domain of metallo-dependent hydrolases"/>
    <property type="match status" value="1"/>
</dbReference>
<sequence length="519" mass="56121">MALREQGLDPARVERLVLGVPAPVIRTIGQPIERKRAPETGYQAQFSGPYMVAAGLLGGGRGLGLGLDDFTDELARDPARRELMAKVEVVADDTATGIFPEQFPAVLTAHDIDGRVWRQEVLSHRGGPDRPLSDAELALPFRDNAVGRLSGTDIDLVMDRGLNLGALDRIQDLLRPLAELKTVEEAIMAEYDLVVKNVRVVTDEQDEPQAADIAVLDGKIAAVAPGIDATGAARVVDGEGKLAFPGVVDAHQHWGIYNPLDQDAESESRACAQGGVTSALSYMRTGQYDLDKGGAYADFFPGVLELTEGRAHVDYAYHLAPMSKGHSAEIPALVGEHGVTSFKVFMFYGSHGLHGRSADQSSFLMTPEGERYDYAHFEFVRRSRPVRRHGDRTGPGSAGVAVAQNPTRAGLRGRPTGPAAGPGEHGLPRPRRPAPVHRRAQTPGLRRPPELHPPHANPGRQRRVHPGRCRAGAGPRTDRTVREGQLGRGRGRLRPHDRRGGGTRRPPRPGRGPRKPLST</sequence>
<feature type="region of interest" description="Disordered" evidence="1">
    <location>
        <begin position="385"/>
        <end position="519"/>
    </location>
</feature>
<dbReference type="EMBL" id="CP109114">
    <property type="protein sequence ID" value="WSC17716.1"/>
    <property type="molecule type" value="Genomic_DNA"/>
</dbReference>
<dbReference type="Gene3D" id="3.30.1330.120">
    <property type="entry name" value="2-methylcitrate dehydratase PrpD"/>
    <property type="match status" value="1"/>
</dbReference>
<dbReference type="InterPro" id="IPR045337">
    <property type="entry name" value="MmgE_PrpD_C"/>
</dbReference>
<evidence type="ECO:0000259" key="2">
    <source>
        <dbReference type="Pfam" id="PF19305"/>
    </source>
</evidence>
<evidence type="ECO:0000313" key="3">
    <source>
        <dbReference type="EMBL" id="WSC17716.1"/>
    </source>
</evidence>
<reference evidence="3 4" key="1">
    <citation type="submission" date="2022-10" db="EMBL/GenBank/DDBJ databases">
        <title>The complete genomes of actinobacterial strains from the NBC collection.</title>
        <authorList>
            <person name="Joergensen T.S."/>
            <person name="Alvarez Arevalo M."/>
            <person name="Sterndorff E.B."/>
            <person name="Faurdal D."/>
            <person name="Vuksanovic O."/>
            <person name="Mourched A.-S."/>
            <person name="Charusanti P."/>
            <person name="Shaw S."/>
            <person name="Blin K."/>
            <person name="Weber T."/>
        </authorList>
    </citation>
    <scope>NUCLEOTIDE SEQUENCE [LARGE SCALE GENOMIC DNA]</scope>
    <source>
        <strain evidence="3 4">NBC 01769</strain>
    </source>
</reference>
<proteinExistence type="predicted"/>
<protein>
    <recommendedName>
        <fullName evidence="2">MmgE/PrpD C-terminal domain-containing protein</fullName>
    </recommendedName>
</protein>
<dbReference type="InterPro" id="IPR011059">
    <property type="entry name" value="Metal-dep_hydrolase_composite"/>
</dbReference>
<dbReference type="SUPFAM" id="SSF51556">
    <property type="entry name" value="Metallo-dependent hydrolases"/>
    <property type="match status" value="1"/>
</dbReference>
<accession>A0ABZ1GEW2</accession>
<dbReference type="InterPro" id="IPR032466">
    <property type="entry name" value="Metal_Hydrolase"/>
</dbReference>
<evidence type="ECO:0000313" key="4">
    <source>
        <dbReference type="Proteomes" id="UP001330827"/>
    </source>
</evidence>
<organism evidence="3 4">
    <name type="scientific">Streptomyces brevispora</name>
    <dbReference type="NCBI Taxonomy" id="887462"/>
    <lineage>
        <taxon>Bacteria</taxon>
        <taxon>Bacillati</taxon>
        <taxon>Actinomycetota</taxon>
        <taxon>Actinomycetes</taxon>
        <taxon>Kitasatosporales</taxon>
        <taxon>Streptomycetaceae</taxon>
        <taxon>Streptomyces</taxon>
    </lineage>
</organism>
<dbReference type="Pfam" id="PF19305">
    <property type="entry name" value="MmgE_PrpD_C"/>
    <property type="match status" value="1"/>
</dbReference>